<dbReference type="GO" id="GO:0070513">
    <property type="term" value="F:death domain binding"/>
    <property type="evidence" value="ECO:0007669"/>
    <property type="project" value="InterPro"/>
</dbReference>
<dbReference type="PROSITE" id="PS50209">
    <property type="entry name" value="CARD"/>
    <property type="match status" value="1"/>
</dbReference>
<feature type="compositionally biased region" description="Polar residues" evidence="2">
    <location>
        <begin position="248"/>
        <end position="257"/>
    </location>
</feature>
<dbReference type="CDD" id="cd01671">
    <property type="entry name" value="CARD"/>
    <property type="match status" value="1"/>
</dbReference>
<dbReference type="InterPro" id="IPR001315">
    <property type="entry name" value="CARD"/>
</dbReference>
<dbReference type="SUPFAM" id="SSF47986">
    <property type="entry name" value="DEATH domain"/>
    <property type="match status" value="1"/>
</dbReference>
<dbReference type="Gene3D" id="1.10.533.10">
    <property type="entry name" value="Death Domain, Fas"/>
    <property type="match status" value="1"/>
</dbReference>
<dbReference type="Pfam" id="PF00619">
    <property type="entry name" value="CARD"/>
    <property type="match status" value="1"/>
</dbReference>
<dbReference type="InterPro" id="IPR000315">
    <property type="entry name" value="Znf_B-box"/>
</dbReference>
<dbReference type="GO" id="GO:0042981">
    <property type="term" value="P:regulation of apoptotic process"/>
    <property type="evidence" value="ECO:0007669"/>
    <property type="project" value="InterPro"/>
</dbReference>
<name>C3YWZ9_BRAFL</name>
<dbReference type="InParanoid" id="C3YWZ9"/>
<dbReference type="PANTHER" id="PTHR15034:SF5">
    <property type="entry name" value="DEATH DOMAIN-CONTAINING PROTEIN CRADD"/>
    <property type="match status" value="1"/>
</dbReference>
<dbReference type="Gene3D" id="3.30.160.60">
    <property type="entry name" value="Classic Zinc Finger"/>
    <property type="match status" value="1"/>
</dbReference>
<gene>
    <name evidence="5" type="ORF">BRAFLDRAFT_64261</name>
</gene>
<sequence length="298" mass="33980">MASELELLKSNRGKLVETILNVKPFLDRLLQHGEIVKDEYDTVVAEKTPQDKARALLDLVAAKGRGAFIHFRQHLKKDYPEVEEVLHRCAAHNLRYKLYCEQCGMLLCRDCRTEDHKDHSISSIVADADVIRRDVTAFMRDNRKLLKKFKTSDEEEGRQKLLFDIEMRKNALKAMFIAKIEREFEWCRNQLGASKVDMSEVASISSIASTESNLSSSDGPDIEPAQSRKAKTWRRRRPHPYLRENQKDLGTQLTASRSPSPEGFHPPPPVVPVPPSYRSVDVVTVIDRRRASNGCVVS</sequence>
<dbReference type="AlphaFoldDB" id="C3YWZ9"/>
<reference evidence="5" key="1">
    <citation type="journal article" date="2008" name="Nature">
        <title>The amphioxus genome and the evolution of the chordate karyotype.</title>
        <authorList>
            <consortium name="US DOE Joint Genome Institute (JGI-PGF)"/>
            <person name="Putnam N.H."/>
            <person name="Butts T."/>
            <person name="Ferrier D.E.K."/>
            <person name="Furlong R.F."/>
            <person name="Hellsten U."/>
            <person name="Kawashima T."/>
            <person name="Robinson-Rechavi M."/>
            <person name="Shoguchi E."/>
            <person name="Terry A."/>
            <person name="Yu J.-K."/>
            <person name="Benito-Gutierrez E.L."/>
            <person name="Dubchak I."/>
            <person name="Garcia-Fernandez J."/>
            <person name="Gibson-Brown J.J."/>
            <person name="Grigoriev I.V."/>
            <person name="Horton A.C."/>
            <person name="de Jong P.J."/>
            <person name="Jurka J."/>
            <person name="Kapitonov V.V."/>
            <person name="Kohara Y."/>
            <person name="Kuroki Y."/>
            <person name="Lindquist E."/>
            <person name="Lucas S."/>
            <person name="Osoegawa K."/>
            <person name="Pennacchio L.A."/>
            <person name="Salamov A.A."/>
            <person name="Satou Y."/>
            <person name="Sauka-Spengler T."/>
            <person name="Schmutz J."/>
            <person name="Shin-I T."/>
            <person name="Toyoda A."/>
            <person name="Bronner-Fraser M."/>
            <person name="Fujiyama A."/>
            <person name="Holland L.Z."/>
            <person name="Holland P.W.H."/>
            <person name="Satoh N."/>
            <person name="Rokhsar D.S."/>
        </authorList>
    </citation>
    <scope>NUCLEOTIDE SEQUENCE [LARGE SCALE GENOMIC DNA]</scope>
    <source>
        <strain evidence="5">S238N-H82</strain>
        <tissue evidence="5">Testes</tissue>
    </source>
</reference>
<feature type="compositionally biased region" description="Basic residues" evidence="2">
    <location>
        <begin position="228"/>
        <end position="240"/>
    </location>
</feature>
<organism>
    <name type="scientific">Branchiostoma floridae</name>
    <name type="common">Florida lancelet</name>
    <name type="synonym">Amphioxus</name>
    <dbReference type="NCBI Taxonomy" id="7739"/>
    <lineage>
        <taxon>Eukaryota</taxon>
        <taxon>Metazoa</taxon>
        <taxon>Chordata</taxon>
        <taxon>Cephalochordata</taxon>
        <taxon>Leptocardii</taxon>
        <taxon>Amphioxiformes</taxon>
        <taxon>Branchiostomatidae</taxon>
        <taxon>Branchiostoma</taxon>
    </lineage>
</organism>
<dbReference type="EMBL" id="GG666561">
    <property type="protein sequence ID" value="EEN55393.1"/>
    <property type="molecule type" value="Genomic_DNA"/>
</dbReference>
<dbReference type="SMART" id="SM00336">
    <property type="entry name" value="BBOX"/>
    <property type="match status" value="1"/>
</dbReference>
<keyword evidence="1" id="KW-0862">Zinc</keyword>
<dbReference type="SMART" id="SM00114">
    <property type="entry name" value="CARD"/>
    <property type="match status" value="1"/>
</dbReference>
<proteinExistence type="predicted"/>
<evidence type="ECO:0000256" key="1">
    <source>
        <dbReference type="PROSITE-ProRule" id="PRU00024"/>
    </source>
</evidence>
<evidence type="ECO:0008006" key="6">
    <source>
        <dbReference type="Google" id="ProtNLM"/>
    </source>
</evidence>
<dbReference type="CDD" id="cd19756">
    <property type="entry name" value="Bbox2"/>
    <property type="match status" value="1"/>
</dbReference>
<dbReference type="GO" id="GO:0008270">
    <property type="term" value="F:zinc ion binding"/>
    <property type="evidence" value="ECO:0007669"/>
    <property type="project" value="UniProtKB-KW"/>
</dbReference>
<dbReference type="PANTHER" id="PTHR15034">
    <property type="entry name" value="DEATH DOMAIN-CONTAINING PROTEIN CRADD"/>
    <property type="match status" value="1"/>
</dbReference>
<dbReference type="PROSITE" id="PS50119">
    <property type="entry name" value="ZF_BBOX"/>
    <property type="match status" value="1"/>
</dbReference>
<protein>
    <recommendedName>
        <fullName evidence="6">B box-type domain-containing protein</fullName>
    </recommendedName>
</protein>
<feature type="compositionally biased region" description="Pro residues" evidence="2">
    <location>
        <begin position="264"/>
        <end position="275"/>
    </location>
</feature>
<keyword evidence="1" id="KW-0479">Metal-binding</keyword>
<feature type="compositionally biased region" description="Polar residues" evidence="2">
    <location>
        <begin position="209"/>
        <end position="218"/>
    </location>
</feature>
<feature type="region of interest" description="Disordered" evidence="2">
    <location>
        <begin position="209"/>
        <end position="276"/>
    </location>
</feature>
<feature type="domain" description="CARD" evidence="4">
    <location>
        <begin position="1"/>
        <end position="77"/>
    </location>
</feature>
<dbReference type="InterPro" id="IPR011029">
    <property type="entry name" value="DEATH-like_dom_sf"/>
</dbReference>
<dbReference type="InterPro" id="IPR037939">
    <property type="entry name" value="CRADD"/>
</dbReference>
<evidence type="ECO:0000256" key="2">
    <source>
        <dbReference type="SAM" id="MobiDB-lite"/>
    </source>
</evidence>
<evidence type="ECO:0000259" key="4">
    <source>
        <dbReference type="PROSITE" id="PS50209"/>
    </source>
</evidence>
<dbReference type="GO" id="GO:0002020">
    <property type="term" value="F:protease binding"/>
    <property type="evidence" value="ECO:0007669"/>
    <property type="project" value="InterPro"/>
</dbReference>
<keyword evidence="1" id="KW-0863">Zinc-finger</keyword>
<evidence type="ECO:0000313" key="5">
    <source>
        <dbReference type="EMBL" id="EEN55393.1"/>
    </source>
</evidence>
<accession>C3YWZ9</accession>
<feature type="domain" description="B box-type" evidence="3">
    <location>
        <begin position="84"/>
        <end position="124"/>
    </location>
</feature>
<dbReference type="SUPFAM" id="SSF57845">
    <property type="entry name" value="B-box zinc-binding domain"/>
    <property type="match status" value="1"/>
</dbReference>
<evidence type="ECO:0000259" key="3">
    <source>
        <dbReference type="PROSITE" id="PS50119"/>
    </source>
</evidence>